<reference evidence="2" key="1">
    <citation type="journal article" date="2020" name="bioRxiv">
        <title>Comparative genomics of Chlamydomonas.</title>
        <authorList>
            <person name="Craig R.J."/>
            <person name="Hasan A.R."/>
            <person name="Ness R.W."/>
            <person name="Keightley P.D."/>
        </authorList>
    </citation>
    <scope>NUCLEOTIDE SEQUENCE</scope>
    <source>
        <strain evidence="2">CCAP 11/70</strain>
    </source>
</reference>
<gene>
    <name evidence="2" type="ORF">HYH03_017471</name>
</gene>
<feature type="compositionally biased region" description="Low complexity" evidence="1">
    <location>
        <begin position="176"/>
        <end position="185"/>
    </location>
</feature>
<accession>A0A835XIZ4</accession>
<proteinExistence type="predicted"/>
<evidence type="ECO:0000256" key="1">
    <source>
        <dbReference type="SAM" id="MobiDB-lite"/>
    </source>
</evidence>
<name>A0A835XIZ4_9CHLO</name>
<dbReference type="OrthoDB" id="549611at2759"/>
<dbReference type="EMBL" id="JAEHOE010000169">
    <property type="protein sequence ID" value="KAG2483668.1"/>
    <property type="molecule type" value="Genomic_DNA"/>
</dbReference>
<protein>
    <submittedName>
        <fullName evidence="2">Uncharacterized protein</fullName>
    </submittedName>
</protein>
<dbReference type="AlphaFoldDB" id="A0A835XIZ4"/>
<comment type="caution">
    <text evidence="2">The sequence shown here is derived from an EMBL/GenBank/DDBJ whole genome shotgun (WGS) entry which is preliminary data.</text>
</comment>
<dbReference type="Proteomes" id="UP000612055">
    <property type="component" value="Unassembled WGS sequence"/>
</dbReference>
<organism evidence="2 3">
    <name type="scientific">Edaphochlamys debaryana</name>
    <dbReference type="NCBI Taxonomy" id="47281"/>
    <lineage>
        <taxon>Eukaryota</taxon>
        <taxon>Viridiplantae</taxon>
        <taxon>Chlorophyta</taxon>
        <taxon>core chlorophytes</taxon>
        <taxon>Chlorophyceae</taxon>
        <taxon>CS clade</taxon>
        <taxon>Chlamydomonadales</taxon>
        <taxon>Chlamydomonadales incertae sedis</taxon>
        <taxon>Edaphochlamys</taxon>
    </lineage>
</organism>
<evidence type="ECO:0000313" key="3">
    <source>
        <dbReference type="Proteomes" id="UP000612055"/>
    </source>
</evidence>
<evidence type="ECO:0000313" key="2">
    <source>
        <dbReference type="EMBL" id="KAG2483668.1"/>
    </source>
</evidence>
<feature type="region of interest" description="Disordered" evidence="1">
    <location>
        <begin position="176"/>
        <end position="200"/>
    </location>
</feature>
<keyword evidence="3" id="KW-1185">Reference proteome</keyword>
<sequence>MDARNAEAESPRCAQAEAVPRAFRAGSGSAFEAAALQAQAVQAASMSPRAARAGDTVRVLAESAVNTSKGASCSGAGPTAGALQGVFSCLNPPTTGSPADVTATLRTYSSSQSLTTPGKVKTMEALLMSPTRRTAKKPQAWQWTYGAAPAVPFPGAGAPSSRPGAAAMLFKLPQAAPSSPMASAKARGEAEPPSPMQLGTPVALAAGGLVLSDPSDRT</sequence>